<feature type="transmembrane region" description="Helical" evidence="1">
    <location>
        <begin position="20"/>
        <end position="45"/>
    </location>
</feature>
<evidence type="ECO:0000256" key="1">
    <source>
        <dbReference type="SAM" id="Phobius"/>
    </source>
</evidence>
<keyword evidence="3" id="KW-1185">Reference proteome</keyword>
<dbReference type="RefSeq" id="WP_184019718.1">
    <property type="nucleotide sequence ID" value="NZ_JACHFD010000013.1"/>
</dbReference>
<feature type="transmembrane region" description="Helical" evidence="1">
    <location>
        <begin position="51"/>
        <end position="72"/>
    </location>
</feature>
<evidence type="ECO:0000313" key="2">
    <source>
        <dbReference type="EMBL" id="MBB5352573.1"/>
    </source>
</evidence>
<keyword evidence="1" id="KW-1133">Transmembrane helix</keyword>
<protein>
    <submittedName>
        <fullName evidence="2">Uncharacterized protein</fullName>
    </submittedName>
</protein>
<proteinExistence type="predicted"/>
<dbReference type="Proteomes" id="UP000557717">
    <property type="component" value="Unassembled WGS sequence"/>
</dbReference>
<sequence>MPLSESIREYRSLPHKRSFVLAMAITSFQFLCLVATGTLASLMIIHDDRSLGIPLVIVMALQAAIWLSGLLVRKGARCPLCKGTPLLDNTATKNARAQRIFPFNYGTTALISLLFTQRFRCMYCGSPFDLIKRSRSDYGRE</sequence>
<evidence type="ECO:0000313" key="3">
    <source>
        <dbReference type="Proteomes" id="UP000557717"/>
    </source>
</evidence>
<organism evidence="2 3">
    <name type="scientific">Haloferula luteola</name>
    <dbReference type="NCBI Taxonomy" id="595692"/>
    <lineage>
        <taxon>Bacteria</taxon>
        <taxon>Pseudomonadati</taxon>
        <taxon>Verrucomicrobiota</taxon>
        <taxon>Verrucomicrobiia</taxon>
        <taxon>Verrucomicrobiales</taxon>
        <taxon>Verrucomicrobiaceae</taxon>
        <taxon>Haloferula</taxon>
    </lineage>
</organism>
<keyword evidence="1" id="KW-0812">Transmembrane</keyword>
<name>A0A840V4S5_9BACT</name>
<keyword evidence="1" id="KW-0472">Membrane</keyword>
<dbReference type="EMBL" id="JACHFD010000013">
    <property type="protein sequence ID" value="MBB5352573.1"/>
    <property type="molecule type" value="Genomic_DNA"/>
</dbReference>
<gene>
    <name evidence="2" type="ORF">HNR46_002819</name>
</gene>
<reference evidence="2 3" key="1">
    <citation type="submission" date="2020-08" db="EMBL/GenBank/DDBJ databases">
        <title>Genomic Encyclopedia of Type Strains, Phase IV (KMG-IV): sequencing the most valuable type-strain genomes for metagenomic binning, comparative biology and taxonomic classification.</title>
        <authorList>
            <person name="Goeker M."/>
        </authorList>
    </citation>
    <scope>NUCLEOTIDE SEQUENCE [LARGE SCALE GENOMIC DNA]</scope>
    <source>
        <strain evidence="2 3">YC6886</strain>
    </source>
</reference>
<comment type="caution">
    <text evidence="2">The sequence shown here is derived from an EMBL/GenBank/DDBJ whole genome shotgun (WGS) entry which is preliminary data.</text>
</comment>
<dbReference type="AlphaFoldDB" id="A0A840V4S5"/>
<accession>A0A840V4S5</accession>